<name>A0ABR4KS88_9EURO</name>
<keyword evidence="4" id="KW-0472">Membrane</keyword>
<evidence type="ECO:0000313" key="5">
    <source>
        <dbReference type="EMBL" id="KAL2855144.1"/>
    </source>
</evidence>
<dbReference type="GeneID" id="98154529"/>
<evidence type="ECO:0000256" key="2">
    <source>
        <dbReference type="ARBA" id="ARBA00022692"/>
    </source>
</evidence>
<evidence type="ECO:0000256" key="1">
    <source>
        <dbReference type="ARBA" id="ARBA00004141"/>
    </source>
</evidence>
<reference evidence="5 6" key="1">
    <citation type="submission" date="2024-07" db="EMBL/GenBank/DDBJ databases">
        <title>Section-level genome sequencing and comparative genomics of Aspergillus sections Usti and Cavernicolus.</title>
        <authorList>
            <consortium name="Lawrence Berkeley National Laboratory"/>
            <person name="Nybo J.L."/>
            <person name="Vesth T.C."/>
            <person name="Theobald S."/>
            <person name="Frisvad J.C."/>
            <person name="Larsen T.O."/>
            <person name="Kjaerboelling I."/>
            <person name="Rothschild-Mancinelli K."/>
            <person name="Lyhne E.K."/>
            <person name="Kogle M.E."/>
            <person name="Barry K."/>
            <person name="Clum A."/>
            <person name="Na H."/>
            <person name="Ledsgaard L."/>
            <person name="Lin J."/>
            <person name="Lipzen A."/>
            <person name="Kuo A."/>
            <person name="Riley R."/>
            <person name="Mondo S."/>
            <person name="LaButti K."/>
            <person name="Haridas S."/>
            <person name="Pangalinan J."/>
            <person name="Salamov A.A."/>
            <person name="Simmons B.A."/>
            <person name="Magnuson J.K."/>
            <person name="Chen J."/>
            <person name="Drula E."/>
            <person name="Henrissat B."/>
            <person name="Wiebenga A."/>
            <person name="Lubbers R.J."/>
            <person name="Gomes A.C."/>
            <person name="Macurrencykelacurrency M.R."/>
            <person name="Stajich J."/>
            <person name="Grigoriev I.V."/>
            <person name="Mortensen U.H."/>
            <person name="De vries R.P."/>
            <person name="Baker S.E."/>
            <person name="Andersen M.R."/>
        </authorList>
    </citation>
    <scope>NUCLEOTIDE SEQUENCE [LARGE SCALE GENOMIC DNA]</scope>
    <source>
        <strain evidence="5 6">CBS 756.74</strain>
    </source>
</reference>
<dbReference type="InterPro" id="IPR036259">
    <property type="entry name" value="MFS_trans_sf"/>
</dbReference>
<evidence type="ECO:0000256" key="3">
    <source>
        <dbReference type="ARBA" id="ARBA00022989"/>
    </source>
</evidence>
<organism evidence="5 6">
    <name type="scientific">Aspergillus pseudodeflectus</name>
    <dbReference type="NCBI Taxonomy" id="176178"/>
    <lineage>
        <taxon>Eukaryota</taxon>
        <taxon>Fungi</taxon>
        <taxon>Dikarya</taxon>
        <taxon>Ascomycota</taxon>
        <taxon>Pezizomycotina</taxon>
        <taxon>Eurotiomycetes</taxon>
        <taxon>Eurotiomycetidae</taxon>
        <taxon>Eurotiales</taxon>
        <taxon>Aspergillaceae</taxon>
        <taxon>Aspergillus</taxon>
        <taxon>Aspergillus subgen. Nidulantes</taxon>
    </lineage>
</organism>
<dbReference type="Pfam" id="PF00083">
    <property type="entry name" value="Sugar_tr"/>
    <property type="match status" value="1"/>
</dbReference>
<accession>A0ABR4KS88</accession>
<dbReference type="RefSeq" id="XP_070901800.1">
    <property type="nucleotide sequence ID" value="XM_071039365.1"/>
</dbReference>
<comment type="caution">
    <text evidence="5">The sequence shown here is derived from an EMBL/GenBank/DDBJ whole genome shotgun (WGS) entry which is preliminary data.</text>
</comment>
<dbReference type="PANTHER" id="PTHR48022:SF2">
    <property type="entry name" value="PLASTIDIC GLUCOSE TRANSPORTER 4"/>
    <property type="match status" value="1"/>
</dbReference>
<evidence type="ECO:0000313" key="6">
    <source>
        <dbReference type="Proteomes" id="UP001610444"/>
    </source>
</evidence>
<dbReference type="PANTHER" id="PTHR48022">
    <property type="entry name" value="PLASTIDIC GLUCOSE TRANSPORTER 4"/>
    <property type="match status" value="1"/>
</dbReference>
<proteinExistence type="predicted"/>
<comment type="subcellular location">
    <subcellularLocation>
        <location evidence="1">Membrane</location>
        <topology evidence="1">Multi-pass membrane protein</topology>
    </subcellularLocation>
</comment>
<sequence>MAPESPWWLVRKGKVQEAEKVIKRLADKDVGDEELHRSVMLMVETNRMEKSMHEGVGYADCLNGSNLWRTEIACAGCLLCGVASSSRPLQHTFF</sequence>
<evidence type="ECO:0000256" key="4">
    <source>
        <dbReference type="ARBA" id="ARBA00023136"/>
    </source>
</evidence>
<keyword evidence="6" id="KW-1185">Reference proteome</keyword>
<dbReference type="Proteomes" id="UP001610444">
    <property type="component" value="Unassembled WGS sequence"/>
</dbReference>
<dbReference type="EMBL" id="JBFXLR010000010">
    <property type="protein sequence ID" value="KAL2855144.1"/>
    <property type="molecule type" value="Genomic_DNA"/>
</dbReference>
<dbReference type="InterPro" id="IPR005828">
    <property type="entry name" value="MFS_sugar_transport-like"/>
</dbReference>
<protein>
    <recommendedName>
        <fullName evidence="7">Major facilitator superfamily (MFS) profile domain-containing protein</fullName>
    </recommendedName>
</protein>
<gene>
    <name evidence="5" type="ORF">BJX68DRAFT_231651</name>
</gene>
<dbReference type="InterPro" id="IPR050360">
    <property type="entry name" value="MFS_Sugar_Transporters"/>
</dbReference>
<dbReference type="Gene3D" id="1.20.1250.20">
    <property type="entry name" value="MFS general substrate transporter like domains"/>
    <property type="match status" value="1"/>
</dbReference>
<keyword evidence="3" id="KW-1133">Transmembrane helix</keyword>
<keyword evidence="2" id="KW-0812">Transmembrane</keyword>
<evidence type="ECO:0008006" key="7">
    <source>
        <dbReference type="Google" id="ProtNLM"/>
    </source>
</evidence>